<evidence type="ECO:0000313" key="4">
    <source>
        <dbReference type="Proteomes" id="UP000323876"/>
    </source>
</evidence>
<evidence type="ECO:0000256" key="2">
    <source>
        <dbReference type="ARBA" id="ARBA00022801"/>
    </source>
</evidence>
<dbReference type="Pfam" id="PF06500">
    <property type="entry name" value="FrsA-like"/>
    <property type="match status" value="1"/>
</dbReference>
<dbReference type="OrthoDB" id="9765647at2"/>
<name>A0A5N0EDX7_9NOCA</name>
<dbReference type="Gene3D" id="3.40.50.1820">
    <property type="entry name" value="alpha/beta hydrolase"/>
    <property type="match status" value="1"/>
</dbReference>
<dbReference type="InterPro" id="IPR029058">
    <property type="entry name" value="AB_hydrolase_fold"/>
</dbReference>
<protein>
    <submittedName>
        <fullName evidence="3">Alpha/beta hydrolase</fullName>
    </submittedName>
</protein>
<dbReference type="SUPFAM" id="SSF53474">
    <property type="entry name" value="alpha/beta-Hydrolases"/>
    <property type="match status" value="1"/>
</dbReference>
<dbReference type="EMBL" id="VXLC01000008">
    <property type="protein sequence ID" value="KAA8887126.1"/>
    <property type="molecule type" value="Genomic_DNA"/>
</dbReference>
<dbReference type="AlphaFoldDB" id="A0A5N0EDX7"/>
<reference evidence="3 4" key="1">
    <citation type="submission" date="2019-09" db="EMBL/GenBank/DDBJ databases">
        <authorList>
            <person name="Wang X."/>
        </authorList>
    </citation>
    <scope>NUCLEOTIDE SEQUENCE [LARGE SCALE GENOMIC DNA]</scope>
    <source>
        <strain evidence="3 4">CICC 11023</strain>
    </source>
</reference>
<comment type="similarity">
    <text evidence="1">Belongs to the AB hydrolase superfamily.</text>
</comment>
<evidence type="ECO:0000313" key="3">
    <source>
        <dbReference type="EMBL" id="KAA8887126.1"/>
    </source>
</evidence>
<evidence type="ECO:0000256" key="1">
    <source>
        <dbReference type="ARBA" id="ARBA00008645"/>
    </source>
</evidence>
<dbReference type="RefSeq" id="WP_150403457.1">
    <property type="nucleotide sequence ID" value="NZ_VXLC01000008.1"/>
</dbReference>
<dbReference type="PANTHER" id="PTHR22946">
    <property type="entry name" value="DIENELACTONE HYDROLASE DOMAIN-CONTAINING PROTEIN-RELATED"/>
    <property type="match status" value="1"/>
</dbReference>
<dbReference type="InterPro" id="IPR050261">
    <property type="entry name" value="FrsA_esterase"/>
</dbReference>
<dbReference type="PANTHER" id="PTHR22946:SF12">
    <property type="entry name" value="CONIDIAL PIGMENT BIOSYNTHESIS PROTEIN AYG1 (AFU_ORTHOLOGUE AFUA_2G17550)"/>
    <property type="match status" value="1"/>
</dbReference>
<accession>A0A5N0EDX7</accession>
<keyword evidence="2 3" id="KW-0378">Hydrolase</keyword>
<keyword evidence="4" id="KW-1185">Reference proteome</keyword>
<organism evidence="3 4">
    <name type="scientific">Nocardia colli</name>
    <dbReference type="NCBI Taxonomy" id="2545717"/>
    <lineage>
        <taxon>Bacteria</taxon>
        <taxon>Bacillati</taxon>
        <taxon>Actinomycetota</taxon>
        <taxon>Actinomycetes</taxon>
        <taxon>Mycobacteriales</taxon>
        <taxon>Nocardiaceae</taxon>
        <taxon>Nocardia</taxon>
    </lineage>
</organism>
<comment type="caution">
    <text evidence="3">The sequence shown here is derived from an EMBL/GenBank/DDBJ whole genome shotgun (WGS) entry which is preliminary data.</text>
</comment>
<dbReference type="Proteomes" id="UP000323876">
    <property type="component" value="Unassembled WGS sequence"/>
</dbReference>
<dbReference type="InterPro" id="IPR010520">
    <property type="entry name" value="FrsA-like"/>
</dbReference>
<dbReference type="GO" id="GO:0016787">
    <property type="term" value="F:hydrolase activity"/>
    <property type="evidence" value="ECO:0007669"/>
    <property type="project" value="UniProtKB-KW"/>
</dbReference>
<proteinExistence type="inferred from homology"/>
<sequence length="423" mass="46578">MTTRSTGQSWALDIALALGGFDALHPQAKGTMEQLGHDHTDFDKVFDLVQSGAMLPKAWATVAAQAEQRAAHHERNGFARTAADLYIRAGVMWGRAQYSIFDAADPRKLAFRERANHCVERLSELRGGLVRRVALDFEGAQIFALLHLPAGPVRNAPAVILGPGMDMIKEDYLYAAERYYTSRGVVALSIEGPGQGETRANGLTVDLTNYERAVGRYLDYLAELPEVDPQRIGMFGISMSGYWGSRAAAADPRLAALAAFEAPTGDFHTIFERAQPTFKNNYMYMAGYADEVAFDRDLTARMPLGDLAGDITCPVLYGIGEFDELTPLEQALANYELVRAPKEIRVYEGEFHPLGGVAAEIFRFGAEWLERALSGEFATPGRDVRHYVHRDGRTTDGTADPQWWSGTVPTAIAQLRTGQRARS</sequence>
<gene>
    <name evidence="3" type="ORF">F3087_19655</name>
</gene>